<dbReference type="Gene3D" id="3.30.710.10">
    <property type="entry name" value="Potassium Channel Kv1.1, Chain A"/>
    <property type="match status" value="1"/>
</dbReference>
<dbReference type="CDD" id="cd18186">
    <property type="entry name" value="BTB_POZ_ZBTB_KLHL-like"/>
    <property type="match status" value="1"/>
</dbReference>
<evidence type="ECO:0000259" key="2">
    <source>
        <dbReference type="PROSITE" id="PS50097"/>
    </source>
</evidence>
<comment type="caution">
    <text evidence="3">The sequence shown here is derived from an EMBL/GenBank/DDBJ whole genome shotgun (WGS) entry which is preliminary data.</text>
</comment>
<gene>
    <name evidence="3" type="ORF">PGLA1383_LOCUS31301</name>
</gene>
<feature type="compositionally biased region" description="Basic residues" evidence="1">
    <location>
        <begin position="229"/>
        <end position="240"/>
    </location>
</feature>
<dbReference type="EMBL" id="CAJNNV010025267">
    <property type="protein sequence ID" value="CAE8613532.1"/>
    <property type="molecule type" value="Genomic_DNA"/>
</dbReference>
<organism evidence="3 4">
    <name type="scientific">Polarella glacialis</name>
    <name type="common">Dinoflagellate</name>
    <dbReference type="NCBI Taxonomy" id="89957"/>
    <lineage>
        <taxon>Eukaryota</taxon>
        <taxon>Sar</taxon>
        <taxon>Alveolata</taxon>
        <taxon>Dinophyceae</taxon>
        <taxon>Suessiales</taxon>
        <taxon>Suessiaceae</taxon>
        <taxon>Polarella</taxon>
    </lineage>
</organism>
<evidence type="ECO:0000256" key="1">
    <source>
        <dbReference type="SAM" id="MobiDB-lite"/>
    </source>
</evidence>
<dbReference type="Pfam" id="PF00651">
    <property type="entry name" value="BTB"/>
    <property type="match status" value="1"/>
</dbReference>
<dbReference type="PROSITE" id="PS50097">
    <property type="entry name" value="BTB"/>
    <property type="match status" value="1"/>
</dbReference>
<evidence type="ECO:0000313" key="4">
    <source>
        <dbReference type="Proteomes" id="UP000654075"/>
    </source>
</evidence>
<dbReference type="SMART" id="SM00225">
    <property type="entry name" value="BTB"/>
    <property type="match status" value="1"/>
</dbReference>
<evidence type="ECO:0000313" key="3">
    <source>
        <dbReference type="EMBL" id="CAE8613532.1"/>
    </source>
</evidence>
<dbReference type="PANTHER" id="PTHR24413">
    <property type="entry name" value="SPECKLE-TYPE POZ PROTEIN"/>
    <property type="match status" value="1"/>
</dbReference>
<name>A0A813FJF4_POLGL</name>
<dbReference type="InterPro" id="IPR011333">
    <property type="entry name" value="SKP1/BTB/POZ_sf"/>
</dbReference>
<dbReference type="InterPro" id="IPR000210">
    <property type="entry name" value="BTB/POZ_dom"/>
</dbReference>
<dbReference type="OrthoDB" id="6359816at2759"/>
<dbReference type="Proteomes" id="UP000654075">
    <property type="component" value="Unassembled WGS sequence"/>
</dbReference>
<dbReference type="SUPFAM" id="SSF54695">
    <property type="entry name" value="POZ domain"/>
    <property type="match status" value="1"/>
</dbReference>
<sequence length="240" mass="26719">MVAGPPTDLARTPTLGSKEVKLNISLGNVRYKETLADELRDMFQKGLCCDVVFLCEGQSFRAHKAVLGARSAAFRTTFEGEATTAVGATVQEVRLSEVNNPEAVKFMLEFVYEVEPPDWKDYHPASHDITKDILSLSRRFELPGLTARAEHWLSKDITTGDVVERLCICRDFRLEVLKSKILEQLTSNRAALAEVASGSKIMQYPELMQMMLQQAAASIEEDDEEPAPKKAKKGRGKDGR</sequence>
<feature type="domain" description="BTB" evidence="2">
    <location>
        <begin position="49"/>
        <end position="112"/>
    </location>
</feature>
<keyword evidence="4" id="KW-1185">Reference proteome</keyword>
<reference evidence="3" key="1">
    <citation type="submission" date="2021-02" db="EMBL/GenBank/DDBJ databases">
        <authorList>
            <person name="Dougan E. K."/>
            <person name="Rhodes N."/>
            <person name="Thang M."/>
            <person name="Chan C."/>
        </authorList>
    </citation>
    <scope>NUCLEOTIDE SEQUENCE</scope>
</reference>
<accession>A0A813FJF4</accession>
<proteinExistence type="predicted"/>
<protein>
    <recommendedName>
        <fullName evidence="2">BTB domain-containing protein</fullName>
    </recommendedName>
</protein>
<feature type="region of interest" description="Disordered" evidence="1">
    <location>
        <begin position="215"/>
        <end position="240"/>
    </location>
</feature>
<dbReference type="AlphaFoldDB" id="A0A813FJF4"/>